<proteinExistence type="predicted"/>
<dbReference type="Proteomes" id="UP000813637">
    <property type="component" value="Unassembled WGS sequence"/>
</dbReference>
<evidence type="ECO:0000313" key="1">
    <source>
        <dbReference type="EMBL" id="MCD3194904.1"/>
    </source>
</evidence>
<comment type="caution">
    <text evidence="1">The sequence shown here is derived from an EMBL/GenBank/DDBJ whole genome shotgun (WGS) entry which is preliminary data.</text>
</comment>
<sequence>MCKFCKEGYEIDTMVGEREVIIKIDEEQKDFIKVRVPFVGGGAITKPIQINYCPFCGEILK</sequence>
<name>A0A9Q3YYY4_CLOBO</name>
<evidence type="ECO:0000313" key="2">
    <source>
        <dbReference type="Proteomes" id="UP000813637"/>
    </source>
</evidence>
<reference evidence="1" key="1">
    <citation type="submission" date="2020-02" db="EMBL/GenBank/DDBJ databases">
        <authorList>
            <person name="Fillo S."/>
            <person name="Giordani F."/>
            <person name="Tonon E."/>
            <person name="Drigo I."/>
            <person name="Anselmo A."/>
            <person name="Fortunato A."/>
            <person name="Bano L."/>
            <person name="Lista F."/>
        </authorList>
    </citation>
    <scope>NUCLEOTIDE SEQUENCE</scope>
    <source>
        <strain evidence="1">IZSVe-TV_9877_3_12</strain>
    </source>
</reference>
<reference evidence="1" key="2">
    <citation type="journal article" date="2021" name="Microorganisms">
        <title>Extensive Genome Exploration of Clostridium botulinum Group III Field Strains.</title>
        <authorList>
            <person name="Fillo S."/>
            <person name="Giordani F."/>
            <person name="Tonon E."/>
            <person name="Drigo I."/>
            <person name="Anselmo A."/>
            <person name="Fortunato A."/>
            <person name="Lista F."/>
            <person name="Bano L."/>
        </authorList>
    </citation>
    <scope>NUCLEOTIDE SEQUENCE</scope>
    <source>
        <strain evidence="1">IZSVe-TV_9877_3_12</strain>
    </source>
</reference>
<gene>
    <name evidence="1" type="ORF">G8S53_06320</name>
</gene>
<dbReference type="RefSeq" id="WP_003381166.1">
    <property type="nucleotide sequence ID" value="NZ_JAAMYB010000004.1"/>
</dbReference>
<dbReference type="EMBL" id="JAAMYB010000004">
    <property type="protein sequence ID" value="MCD3194904.1"/>
    <property type="molecule type" value="Genomic_DNA"/>
</dbReference>
<accession>A0A9Q3YYY4</accession>
<dbReference type="AlphaFoldDB" id="A0A9Q3YYY4"/>
<protein>
    <submittedName>
        <fullName evidence="1">Uncharacterized protein</fullName>
    </submittedName>
</protein>
<organism evidence="1 2">
    <name type="scientific">Clostridium botulinum C</name>
    <dbReference type="NCBI Taxonomy" id="36828"/>
    <lineage>
        <taxon>Bacteria</taxon>
        <taxon>Bacillati</taxon>
        <taxon>Bacillota</taxon>
        <taxon>Clostridia</taxon>
        <taxon>Eubacteriales</taxon>
        <taxon>Clostridiaceae</taxon>
        <taxon>Clostridium</taxon>
    </lineage>
</organism>